<evidence type="ECO:0000313" key="4">
    <source>
        <dbReference type="Proteomes" id="UP000242715"/>
    </source>
</evidence>
<dbReference type="Proteomes" id="UP000242715">
    <property type="component" value="Unassembled WGS sequence"/>
</dbReference>
<feature type="coiled-coil region" evidence="1">
    <location>
        <begin position="33"/>
        <end position="60"/>
    </location>
</feature>
<reference evidence="4" key="1">
    <citation type="journal article" date="2017" name="Front. Plant Sci.">
        <title>Climate Clever Clovers: New Paradigm to Reduce the Environmental Footprint of Ruminants by Breeding Low Methanogenic Forages Utilizing Haplotype Variation.</title>
        <authorList>
            <person name="Kaur P."/>
            <person name="Appels R."/>
            <person name="Bayer P.E."/>
            <person name="Keeble-Gagnere G."/>
            <person name="Wang J."/>
            <person name="Hirakawa H."/>
            <person name="Shirasawa K."/>
            <person name="Vercoe P."/>
            <person name="Stefanova K."/>
            <person name="Durmic Z."/>
            <person name="Nichols P."/>
            <person name="Revell C."/>
            <person name="Isobe S.N."/>
            <person name="Edwards D."/>
            <person name="Erskine W."/>
        </authorList>
    </citation>
    <scope>NUCLEOTIDE SEQUENCE [LARGE SCALE GENOMIC DNA]</scope>
    <source>
        <strain evidence="4">cv. Daliak</strain>
    </source>
</reference>
<sequence length="314" mass="35264">MKNIHRSKPVHSHSLQNSRGQGAAATPLTESEQRNLNVAIQRLQDDKEQLLLELQRHDEEWKVKQLLLEYVKDRLEKLEQRQQTILSSVGQVLQNPRDESGLWPLTENSKRKRKFPRNIPFSNDASIEDRMETSCVSPRENAESVSILSLNMRRLDLLESSLTFWENIVHDVSETSFQSHSNTDFDDSTNCANSPVISCARLDFDVQPKSLGIDTNFDPATVVVPDPVAFANESDAVVAPVPVTFTPDPAVVAILDPDAFTPEPVAVVVPCPDELNEQPVVIALVTTDHNDDFWEQFLTENPPSASDDETKQMD</sequence>
<dbReference type="OrthoDB" id="60033at2759"/>
<feature type="compositionally biased region" description="Basic residues" evidence="2">
    <location>
        <begin position="1"/>
        <end position="11"/>
    </location>
</feature>
<name>A0A2Z6NWB0_TRISU</name>
<protein>
    <submittedName>
        <fullName evidence="3">Uncharacterized protein</fullName>
    </submittedName>
</protein>
<feature type="region of interest" description="Disordered" evidence="2">
    <location>
        <begin position="1"/>
        <end position="30"/>
    </location>
</feature>
<accession>A0A2Z6NWB0</accession>
<evidence type="ECO:0000256" key="2">
    <source>
        <dbReference type="SAM" id="MobiDB-lite"/>
    </source>
</evidence>
<keyword evidence="4" id="KW-1185">Reference proteome</keyword>
<gene>
    <name evidence="3" type="ORF">TSUD_383410</name>
</gene>
<organism evidence="3 4">
    <name type="scientific">Trifolium subterraneum</name>
    <name type="common">Subterranean clover</name>
    <dbReference type="NCBI Taxonomy" id="3900"/>
    <lineage>
        <taxon>Eukaryota</taxon>
        <taxon>Viridiplantae</taxon>
        <taxon>Streptophyta</taxon>
        <taxon>Embryophyta</taxon>
        <taxon>Tracheophyta</taxon>
        <taxon>Spermatophyta</taxon>
        <taxon>Magnoliopsida</taxon>
        <taxon>eudicotyledons</taxon>
        <taxon>Gunneridae</taxon>
        <taxon>Pentapetalae</taxon>
        <taxon>rosids</taxon>
        <taxon>fabids</taxon>
        <taxon>Fabales</taxon>
        <taxon>Fabaceae</taxon>
        <taxon>Papilionoideae</taxon>
        <taxon>50 kb inversion clade</taxon>
        <taxon>NPAAA clade</taxon>
        <taxon>Hologalegina</taxon>
        <taxon>IRL clade</taxon>
        <taxon>Trifolieae</taxon>
        <taxon>Trifolium</taxon>
    </lineage>
</organism>
<proteinExistence type="predicted"/>
<dbReference type="AlphaFoldDB" id="A0A2Z6NWB0"/>
<evidence type="ECO:0000256" key="1">
    <source>
        <dbReference type="SAM" id="Coils"/>
    </source>
</evidence>
<dbReference type="EMBL" id="DF974426">
    <property type="protein sequence ID" value="GAU48444.1"/>
    <property type="molecule type" value="Genomic_DNA"/>
</dbReference>
<keyword evidence="1" id="KW-0175">Coiled coil</keyword>
<evidence type="ECO:0000313" key="3">
    <source>
        <dbReference type="EMBL" id="GAU48444.1"/>
    </source>
</evidence>